<proteinExistence type="predicted"/>
<keyword evidence="1" id="KW-0812">Transmembrane</keyword>
<keyword evidence="4" id="KW-1185">Reference proteome</keyword>
<protein>
    <submittedName>
        <fullName evidence="2 3">Uncharacterized protein</fullName>
    </submittedName>
</protein>
<organism evidence="2">
    <name type="scientific">Anopheles sinensis</name>
    <name type="common">Mosquito</name>
    <dbReference type="NCBI Taxonomy" id="74873"/>
    <lineage>
        <taxon>Eukaryota</taxon>
        <taxon>Metazoa</taxon>
        <taxon>Ecdysozoa</taxon>
        <taxon>Arthropoda</taxon>
        <taxon>Hexapoda</taxon>
        <taxon>Insecta</taxon>
        <taxon>Pterygota</taxon>
        <taxon>Neoptera</taxon>
        <taxon>Endopterygota</taxon>
        <taxon>Diptera</taxon>
        <taxon>Nematocera</taxon>
        <taxon>Culicoidea</taxon>
        <taxon>Culicidae</taxon>
        <taxon>Anophelinae</taxon>
        <taxon>Anopheles</taxon>
    </lineage>
</organism>
<dbReference type="VEuPathDB" id="VectorBase:ASIC009061"/>
<reference evidence="2 4" key="1">
    <citation type="journal article" date="2014" name="BMC Genomics">
        <title>Genome sequence of Anopheles sinensis provides insight into genetics basis of mosquito competence for malaria parasites.</title>
        <authorList>
            <person name="Zhou D."/>
            <person name="Zhang D."/>
            <person name="Ding G."/>
            <person name="Shi L."/>
            <person name="Hou Q."/>
            <person name="Ye Y."/>
            <person name="Xu Y."/>
            <person name="Zhou H."/>
            <person name="Xiong C."/>
            <person name="Li S."/>
            <person name="Yu J."/>
            <person name="Hong S."/>
            <person name="Yu X."/>
            <person name="Zou P."/>
            <person name="Chen C."/>
            <person name="Chang X."/>
            <person name="Wang W."/>
            <person name="Lv Y."/>
            <person name="Sun Y."/>
            <person name="Ma L."/>
            <person name="Shen B."/>
            <person name="Zhu C."/>
        </authorList>
    </citation>
    <scope>NUCLEOTIDE SEQUENCE [LARGE SCALE GENOMIC DNA]</scope>
</reference>
<keyword evidence="1" id="KW-1133">Transmembrane helix</keyword>
<dbReference type="EMBL" id="KE525098">
    <property type="protein sequence ID" value="KFB41470.1"/>
    <property type="molecule type" value="Genomic_DNA"/>
</dbReference>
<dbReference type="Proteomes" id="UP000030765">
    <property type="component" value="Unassembled WGS sequence"/>
</dbReference>
<gene>
    <name evidence="2" type="ORF">ZHAS_00009061</name>
</gene>
<keyword evidence="1" id="KW-0472">Membrane</keyword>
<sequence>MSAFNHSEPDGPVREEKDGEWKHKWMLIAARAVYHCLAIFPWALTLFNLEPVELYERQFDILRACFEDSSILVLVDLKEEPAGSTLV</sequence>
<reference evidence="3" key="2">
    <citation type="submission" date="2020-05" db="UniProtKB">
        <authorList>
            <consortium name="EnsemblMetazoa"/>
        </authorList>
    </citation>
    <scope>IDENTIFICATION</scope>
</reference>
<evidence type="ECO:0000313" key="4">
    <source>
        <dbReference type="Proteomes" id="UP000030765"/>
    </source>
</evidence>
<dbReference type="AlphaFoldDB" id="A0A084VU26"/>
<name>A0A084VU26_ANOSI</name>
<accession>A0A084VU26</accession>
<evidence type="ECO:0000313" key="3">
    <source>
        <dbReference type="EnsemblMetazoa" id="ASIC009061-PA"/>
    </source>
</evidence>
<feature type="transmembrane region" description="Helical" evidence="1">
    <location>
        <begin position="25"/>
        <end position="49"/>
    </location>
</feature>
<dbReference type="EnsemblMetazoa" id="ASIC009061-RA">
    <property type="protein sequence ID" value="ASIC009061-PA"/>
    <property type="gene ID" value="ASIC009061"/>
</dbReference>
<evidence type="ECO:0000256" key="1">
    <source>
        <dbReference type="SAM" id="Phobius"/>
    </source>
</evidence>
<evidence type="ECO:0000313" key="2">
    <source>
        <dbReference type="EMBL" id="KFB41470.1"/>
    </source>
</evidence>
<dbReference type="EMBL" id="ATLV01016628">
    <property type="status" value="NOT_ANNOTATED_CDS"/>
    <property type="molecule type" value="Genomic_DNA"/>
</dbReference>